<dbReference type="Pfam" id="PF03081">
    <property type="entry name" value="Exo70_C"/>
    <property type="match status" value="1"/>
</dbReference>
<dbReference type="GO" id="GO:0015031">
    <property type="term" value="P:protein transport"/>
    <property type="evidence" value="ECO:0007669"/>
    <property type="project" value="UniProtKB-KW"/>
</dbReference>
<dbReference type="SUPFAM" id="SSF74788">
    <property type="entry name" value="Cullin repeat-like"/>
    <property type="match status" value="1"/>
</dbReference>
<protein>
    <recommendedName>
        <fullName evidence="4">Exocyst complex protein EXO70</fullName>
    </recommendedName>
</protein>
<dbReference type="Pfam" id="PF20669">
    <property type="entry name" value="Exo70_N"/>
    <property type="match status" value="1"/>
</dbReference>
<gene>
    <name evidence="6" type="ORF">EI97DRAFT_491998</name>
</gene>
<dbReference type="OrthoDB" id="1922221at2759"/>
<evidence type="ECO:0000259" key="5">
    <source>
        <dbReference type="Pfam" id="PF03081"/>
    </source>
</evidence>
<dbReference type="GO" id="GO:0000145">
    <property type="term" value="C:exocyst"/>
    <property type="evidence" value="ECO:0007669"/>
    <property type="project" value="InterPro"/>
</dbReference>
<dbReference type="AlphaFoldDB" id="A0A6A6JRS0"/>
<dbReference type="InterPro" id="IPR016159">
    <property type="entry name" value="Cullin_repeat-like_dom_sf"/>
</dbReference>
<dbReference type="GO" id="GO:0006887">
    <property type="term" value="P:exocytosis"/>
    <property type="evidence" value="ECO:0007669"/>
    <property type="project" value="UniProtKB-KW"/>
</dbReference>
<dbReference type="Proteomes" id="UP000800097">
    <property type="component" value="Unassembled WGS sequence"/>
</dbReference>
<dbReference type="PANTHER" id="PTHR12542">
    <property type="entry name" value="EXOCYST COMPLEX PROTEIN EXO70"/>
    <property type="match status" value="1"/>
</dbReference>
<feature type="domain" description="Exocyst complex subunit Exo70 C-terminal" evidence="5">
    <location>
        <begin position="247"/>
        <end position="623"/>
    </location>
</feature>
<evidence type="ECO:0000313" key="6">
    <source>
        <dbReference type="EMBL" id="KAF2279321.1"/>
    </source>
</evidence>
<keyword evidence="7" id="KW-1185">Reference proteome</keyword>
<evidence type="ECO:0000256" key="2">
    <source>
        <dbReference type="ARBA" id="ARBA00022448"/>
    </source>
</evidence>
<dbReference type="GeneID" id="54555468"/>
<accession>A0A6A6JRS0</accession>
<dbReference type="Gene3D" id="1.20.1280.170">
    <property type="entry name" value="Exocyst complex component Exo70"/>
    <property type="match status" value="1"/>
</dbReference>
<keyword evidence="4" id="KW-0653">Protein transport</keyword>
<proteinExistence type="inferred from homology"/>
<dbReference type="PANTHER" id="PTHR12542:SF41">
    <property type="entry name" value="EXOCYST COMPLEX COMPONENT 7"/>
    <property type="match status" value="1"/>
</dbReference>
<evidence type="ECO:0000256" key="4">
    <source>
        <dbReference type="RuleBase" id="RU365026"/>
    </source>
</evidence>
<keyword evidence="3 4" id="KW-0268">Exocytosis</keyword>
<name>A0A6A6JRS0_WESOR</name>
<dbReference type="InterPro" id="IPR046364">
    <property type="entry name" value="Exo70_C"/>
</dbReference>
<evidence type="ECO:0000256" key="1">
    <source>
        <dbReference type="ARBA" id="ARBA00006756"/>
    </source>
</evidence>
<comment type="function">
    <text evidence="4">Involved in the secretory pathway as part of the exocyst complex which tethers secretory vesicles to the sites of exocytosis. Also plays a role in the assembly of the exocyst.</text>
</comment>
<comment type="subcellular location">
    <subcellularLocation>
        <location evidence="4">Bud</location>
    </subcellularLocation>
    <subcellularLocation>
        <location evidence="4">Bud neck</location>
    </subcellularLocation>
</comment>
<dbReference type="RefSeq" id="XP_033656860.1">
    <property type="nucleotide sequence ID" value="XM_033802293.1"/>
</dbReference>
<dbReference type="InterPro" id="IPR004140">
    <property type="entry name" value="Exo70"/>
</dbReference>
<sequence>MAVPRKGSYAEESAEVEVLFANMEKMQSLTKKIQGSLNRLDASGQTVKEALGPIYGNTQRLQVTDKNIDRVIEAIERLQAPRDQSNREERIIRAGPRNGDLRDYIASFDRSTETLAELKRSNLRANQQAISELSALVNLGTKQLEDVFRDLLRDESSRPVDPLEFVAKNNPFPLLTPESISTLRLIHRHITASIAQISNKEARESPTARIYAEIRGDHIMNSLRTLAAATLSTARKIAPDAIYKQGTNGIGMYAQALEGLIVAEYQSLSDIFPRDDWGPVLTSTCQAALSEFSKTLRDLNGHIQRNLMTDCFLGYEIVGIVSGLSLQLETKTGALKQTISESVKPIRETSKASLSKLLEDTRTRVQSLVALPTDGASVPVTTDTMTRLQTMTNYLSPLSSILVSLGPGGWNPSNGNSASTSFDVGVDGKGLFIDYAADTIDTLLQNLENKARSLLKGRPLQGVFLANNIAIIVRMIQSSDLQPLLPALDKKIGKWRKEASQMYVDAWREPSRHLLDVQYTNRSGRPHSGGGGVDSAAIVKALGSKEKDAIKEKFKNFNTSFDELIARHKTYKMEREVRSQFGREVQGILEPLYGRFWDKYHEIDKGKGKYVKYDKTTFGSTLASLA</sequence>
<keyword evidence="2 4" id="KW-0813">Transport</keyword>
<dbReference type="GO" id="GO:0005935">
    <property type="term" value="C:cellular bud neck"/>
    <property type="evidence" value="ECO:0007669"/>
    <property type="project" value="UniProtKB-SubCell"/>
</dbReference>
<comment type="similarity">
    <text evidence="1 4">Belongs to the EXO70 family.</text>
</comment>
<organism evidence="6 7">
    <name type="scientific">Westerdykella ornata</name>
    <dbReference type="NCBI Taxonomy" id="318751"/>
    <lineage>
        <taxon>Eukaryota</taxon>
        <taxon>Fungi</taxon>
        <taxon>Dikarya</taxon>
        <taxon>Ascomycota</taxon>
        <taxon>Pezizomycotina</taxon>
        <taxon>Dothideomycetes</taxon>
        <taxon>Pleosporomycetidae</taxon>
        <taxon>Pleosporales</taxon>
        <taxon>Sporormiaceae</taxon>
        <taxon>Westerdykella</taxon>
    </lineage>
</organism>
<evidence type="ECO:0000256" key="3">
    <source>
        <dbReference type="ARBA" id="ARBA00022483"/>
    </source>
</evidence>
<reference evidence="6" key="1">
    <citation type="journal article" date="2020" name="Stud. Mycol.">
        <title>101 Dothideomycetes genomes: a test case for predicting lifestyles and emergence of pathogens.</title>
        <authorList>
            <person name="Haridas S."/>
            <person name="Albert R."/>
            <person name="Binder M."/>
            <person name="Bloem J."/>
            <person name="Labutti K."/>
            <person name="Salamov A."/>
            <person name="Andreopoulos B."/>
            <person name="Baker S."/>
            <person name="Barry K."/>
            <person name="Bills G."/>
            <person name="Bluhm B."/>
            <person name="Cannon C."/>
            <person name="Castanera R."/>
            <person name="Culley D."/>
            <person name="Daum C."/>
            <person name="Ezra D."/>
            <person name="Gonzalez J."/>
            <person name="Henrissat B."/>
            <person name="Kuo A."/>
            <person name="Liang C."/>
            <person name="Lipzen A."/>
            <person name="Lutzoni F."/>
            <person name="Magnuson J."/>
            <person name="Mondo S."/>
            <person name="Nolan M."/>
            <person name="Ohm R."/>
            <person name="Pangilinan J."/>
            <person name="Park H.-J."/>
            <person name="Ramirez L."/>
            <person name="Alfaro M."/>
            <person name="Sun H."/>
            <person name="Tritt A."/>
            <person name="Yoshinaga Y."/>
            <person name="Zwiers L.-H."/>
            <person name="Turgeon B."/>
            <person name="Goodwin S."/>
            <person name="Spatafora J."/>
            <person name="Crous P."/>
            <person name="Grigoriev I."/>
        </authorList>
    </citation>
    <scope>NUCLEOTIDE SEQUENCE</scope>
    <source>
        <strain evidence="6">CBS 379.55</strain>
    </source>
</reference>
<dbReference type="GO" id="GO:0005546">
    <property type="term" value="F:phosphatidylinositol-4,5-bisphosphate binding"/>
    <property type="evidence" value="ECO:0007669"/>
    <property type="project" value="InterPro"/>
</dbReference>
<dbReference type="EMBL" id="ML986486">
    <property type="protein sequence ID" value="KAF2279321.1"/>
    <property type="molecule type" value="Genomic_DNA"/>
</dbReference>
<evidence type="ECO:0000313" key="7">
    <source>
        <dbReference type="Proteomes" id="UP000800097"/>
    </source>
</evidence>